<evidence type="ECO:0000313" key="3">
    <source>
        <dbReference type="EMBL" id="WEW59955.1"/>
    </source>
</evidence>
<keyword evidence="2" id="KW-0456">Lyase</keyword>
<dbReference type="InterPro" id="IPR013024">
    <property type="entry name" value="GGCT-like"/>
</dbReference>
<dbReference type="PANTHER" id="PTHR12192">
    <property type="entry name" value="CATION TRANSPORT PROTEIN CHAC-RELATED"/>
    <property type="match status" value="1"/>
</dbReference>
<dbReference type="GO" id="GO:0005737">
    <property type="term" value="C:cytoplasm"/>
    <property type="evidence" value="ECO:0007669"/>
    <property type="project" value="TreeGrafter"/>
</dbReference>
<name>A0AAF0DJM8_9EURO</name>
<dbReference type="Pfam" id="PF04752">
    <property type="entry name" value="ChaC"/>
    <property type="match status" value="1"/>
</dbReference>
<dbReference type="AlphaFoldDB" id="A0AAF0DJM8"/>
<proteinExistence type="predicted"/>
<reference evidence="3" key="1">
    <citation type="submission" date="2023-03" db="EMBL/GenBank/DDBJ databases">
        <title>Emydomyces testavorans Genome Sequence.</title>
        <authorList>
            <person name="Hoyer L."/>
        </authorList>
    </citation>
    <scope>NUCLEOTIDE SEQUENCE</scope>
    <source>
        <strain evidence="3">16-2883</strain>
    </source>
</reference>
<dbReference type="GO" id="GO:0006751">
    <property type="term" value="P:glutathione catabolic process"/>
    <property type="evidence" value="ECO:0007669"/>
    <property type="project" value="InterPro"/>
</dbReference>
<sequence length="210" mass="23588">MALDQRIPGYIKGYVRRFWQHQDVEPNSNESLVWGAAYHIPASHAEEVNAYLDHREINGYSVHYTPFHPYAAPIDTTPHSTTSQNPNPADSSSPFLCMVYIGLPTNSQFLRNPADRAPSSVANVIFKSRGQSGENKEYLYLLEKALEGIGFGYADAHVIDLVRRVRALEGVQEGRKSQSEIAVEKTVIPEAEYREDEALEEVDEPVEQKA</sequence>
<dbReference type="Proteomes" id="UP001219355">
    <property type="component" value="Chromosome 3"/>
</dbReference>
<protein>
    <recommendedName>
        <fullName evidence="1">glutathione-specific gamma-glutamylcyclotransferase</fullName>
        <ecNumber evidence="1">4.3.2.7</ecNumber>
    </recommendedName>
</protein>
<dbReference type="EMBL" id="CP120629">
    <property type="protein sequence ID" value="WEW59955.1"/>
    <property type="molecule type" value="Genomic_DNA"/>
</dbReference>
<dbReference type="GO" id="GO:0061928">
    <property type="term" value="F:glutathione specific gamma-glutamylcyclotransferase activity"/>
    <property type="evidence" value="ECO:0007669"/>
    <property type="project" value="UniProtKB-EC"/>
</dbReference>
<accession>A0AAF0DJM8</accession>
<dbReference type="EC" id="4.3.2.7" evidence="1"/>
<gene>
    <name evidence="3" type="ORF">PRK78_005437</name>
</gene>
<dbReference type="InterPro" id="IPR006840">
    <property type="entry name" value="ChaC"/>
</dbReference>
<organism evidence="3 4">
    <name type="scientific">Emydomyces testavorans</name>
    <dbReference type="NCBI Taxonomy" id="2070801"/>
    <lineage>
        <taxon>Eukaryota</taxon>
        <taxon>Fungi</taxon>
        <taxon>Dikarya</taxon>
        <taxon>Ascomycota</taxon>
        <taxon>Pezizomycotina</taxon>
        <taxon>Eurotiomycetes</taxon>
        <taxon>Eurotiomycetidae</taxon>
        <taxon>Onygenales</taxon>
        <taxon>Nannizziopsiaceae</taxon>
        <taxon>Emydomyces</taxon>
    </lineage>
</organism>
<evidence type="ECO:0000313" key="4">
    <source>
        <dbReference type="Proteomes" id="UP001219355"/>
    </source>
</evidence>
<dbReference type="CDD" id="cd06661">
    <property type="entry name" value="GGCT_like"/>
    <property type="match status" value="1"/>
</dbReference>
<dbReference type="PANTHER" id="PTHR12192:SF2">
    <property type="entry name" value="GLUTATHIONE-SPECIFIC GAMMA-GLUTAMYLCYCLOTRANSFERASE 2"/>
    <property type="match status" value="1"/>
</dbReference>
<evidence type="ECO:0000256" key="2">
    <source>
        <dbReference type="ARBA" id="ARBA00023239"/>
    </source>
</evidence>
<evidence type="ECO:0000256" key="1">
    <source>
        <dbReference type="ARBA" id="ARBA00012344"/>
    </source>
</evidence>
<keyword evidence="4" id="KW-1185">Reference proteome</keyword>